<dbReference type="InterPro" id="IPR027113">
    <property type="entry name" value="Transc_fact_NFYB/HAP3"/>
</dbReference>
<evidence type="ECO:0000256" key="1">
    <source>
        <dbReference type="ARBA" id="ARBA00009053"/>
    </source>
</evidence>
<dbReference type="EMBL" id="OU503045">
    <property type="protein sequence ID" value="CAI9769011.1"/>
    <property type="molecule type" value="Genomic_DNA"/>
</dbReference>
<evidence type="ECO:0000256" key="4">
    <source>
        <dbReference type="SAM" id="MobiDB-lite"/>
    </source>
</evidence>
<dbReference type="PANTHER" id="PTHR11064:SF106">
    <property type="entry name" value="NUCLEAR TRANSCRIPTION FACTOR Y SUBUNIT B-5"/>
    <property type="match status" value="1"/>
</dbReference>
<keyword evidence="2" id="KW-0805">Transcription regulation</keyword>
<name>A0AAD1ZJE0_9LAMI</name>
<comment type="similarity">
    <text evidence="1">Belongs to the NFYB/HAP3 subunit family.</text>
</comment>
<dbReference type="PANTHER" id="PTHR11064">
    <property type="entry name" value="CCAAT-BINDING TRANSCRIPTION FACTOR-RELATED"/>
    <property type="match status" value="1"/>
</dbReference>
<dbReference type="GO" id="GO:0016602">
    <property type="term" value="C:CCAAT-binding factor complex"/>
    <property type="evidence" value="ECO:0007669"/>
    <property type="project" value="InterPro"/>
</dbReference>
<dbReference type="InterPro" id="IPR003958">
    <property type="entry name" value="CBFA_NFYB_domain"/>
</dbReference>
<keyword evidence="3" id="KW-0804">Transcription</keyword>
<dbReference type="Gene3D" id="1.10.20.10">
    <property type="entry name" value="Histone, subunit A"/>
    <property type="match status" value="1"/>
</dbReference>
<dbReference type="GO" id="GO:0000978">
    <property type="term" value="F:RNA polymerase II cis-regulatory region sequence-specific DNA binding"/>
    <property type="evidence" value="ECO:0007669"/>
    <property type="project" value="TreeGrafter"/>
</dbReference>
<dbReference type="GO" id="GO:0046982">
    <property type="term" value="F:protein heterodimerization activity"/>
    <property type="evidence" value="ECO:0007669"/>
    <property type="project" value="InterPro"/>
</dbReference>
<dbReference type="AlphaFoldDB" id="A0AAD1ZJE0"/>
<evidence type="ECO:0000256" key="3">
    <source>
        <dbReference type="ARBA" id="ARBA00023163"/>
    </source>
</evidence>
<protein>
    <recommendedName>
        <fullName evidence="5">Transcription factor CBF/NF-Y/archaeal histone domain-containing protein</fullName>
    </recommendedName>
</protein>
<evidence type="ECO:0000313" key="6">
    <source>
        <dbReference type="EMBL" id="CAI9769011.1"/>
    </source>
</evidence>
<sequence>MCRRSLLAARMRYPAVHLHCQVKCCPDGNASAPHWQRRCASVHEASDKCHEENRKTVNGDDLCWALSSLGFDNFSEVMLRYLQKFREFERQKSEQNKASSSEEKDEVTSSSLGLQPDTFAPLEFQILDKCENSSANRSKG</sequence>
<dbReference type="InterPro" id="IPR009072">
    <property type="entry name" value="Histone-fold"/>
</dbReference>
<feature type="domain" description="Transcription factor CBF/NF-Y/archaeal histone" evidence="5">
    <location>
        <begin position="44"/>
        <end position="66"/>
    </location>
</feature>
<reference evidence="6" key="1">
    <citation type="submission" date="2023-05" db="EMBL/GenBank/DDBJ databases">
        <authorList>
            <person name="Huff M."/>
        </authorList>
    </citation>
    <scope>NUCLEOTIDE SEQUENCE</scope>
</reference>
<dbReference type="GO" id="GO:0001228">
    <property type="term" value="F:DNA-binding transcription activator activity, RNA polymerase II-specific"/>
    <property type="evidence" value="ECO:0007669"/>
    <property type="project" value="InterPro"/>
</dbReference>
<feature type="region of interest" description="Disordered" evidence="4">
    <location>
        <begin position="90"/>
        <end position="116"/>
    </location>
</feature>
<dbReference type="Pfam" id="PF00808">
    <property type="entry name" value="CBFD_NFYB_HMF"/>
    <property type="match status" value="1"/>
</dbReference>
<evidence type="ECO:0000259" key="5">
    <source>
        <dbReference type="Pfam" id="PF00808"/>
    </source>
</evidence>
<keyword evidence="7" id="KW-1185">Reference proteome</keyword>
<evidence type="ECO:0000313" key="7">
    <source>
        <dbReference type="Proteomes" id="UP000834106"/>
    </source>
</evidence>
<gene>
    <name evidence="6" type="ORF">FPE_LOCUS17279</name>
</gene>
<accession>A0AAD1ZJE0</accession>
<dbReference type="PRINTS" id="PR00615">
    <property type="entry name" value="CCAATSUBUNTA"/>
</dbReference>
<evidence type="ECO:0000256" key="2">
    <source>
        <dbReference type="ARBA" id="ARBA00023015"/>
    </source>
</evidence>
<proteinExistence type="inferred from homology"/>
<organism evidence="6 7">
    <name type="scientific">Fraxinus pennsylvanica</name>
    <dbReference type="NCBI Taxonomy" id="56036"/>
    <lineage>
        <taxon>Eukaryota</taxon>
        <taxon>Viridiplantae</taxon>
        <taxon>Streptophyta</taxon>
        <taxon>Embryophyta</taxon>
        <taxon>Tracheophyta</taxon>
        <taxon>Spermatophyta</taxon>
        <taxon>Magnoliopsida</taxon>
        <taxon>eudicotyledons</taxon>
        <taxon>Gunneridae</taxon>
        <taxon>Pentapetalae</taxon>
        <taxon>asterids</taxon>
        <taxon>lamiids</taxon>
        <taxon>Lamiales</taxon>
        <taxon>Oleaceae</taxon>
        <taxon>Oleeae</taxon>
        <taxon>Fraxinus</taxon>
    </lineage>
</organism>
<dbReference type="SUPFAM" id="SSF47113">
    <property type="entry name" value="Histone-fold"/>
    <property type="match status" value="1"/>
</dbReference>
<dbReference type="Proteomes" id="UP000834106">
    <property type="component" value="Chromosome 10"/>
</dbReference>